<gene>
    <name evidence="2" type="ORF">E3N88_13693</name>
</gene>
<comment type="caution">
    <text evidence="2">The sequence shown here is derived from an EMBL/GenBank/DDBJ whole genome shotgun (WGS) entry which is preliminary data.</text>
</comment>
<protein>
    <submittedName>
        <fullName evidence="2">Uncharacterized protein</fullName>
    </submittedName>
</protein>
<dbReference type="AlphaFoldDB" id="A0A5N6P1C8"/>
<sequence length="104" mass="12229">MSRELEDDVEDMDQNLRMRLKLLAVEMKEPPRSHHGGRQAGERSVSERRRCTRKELWSAVRSTVAVNILLLPKRSVSERRRCTRKELWSAVRSTVARQCGRRRS</sequence>
<dbReference type="Proteomes" id="UP000326396">
    <property type="component" value="Linkage Group LG15"/>
</dbReference>
<organism evidence="2 3">
    <name type="scientific">Mikania micrantha</name>
    <name type="common">bitter vine</name>
    <dbReference type="NCBI Taxonomy" id="192012"/>
    <lineage>
        <taxon>Eukaryota</taxon>
        <taxon>Viridiplantae</taxon>
        <taxon>Streptophyta</taxon>
        <taxon>Embryophyta</taxon>
        <taxon>Tracheophyta</taxon>
        <taxon>Spermatophyta</taxon>
        <taxon>Magnoliopsida</taxon>
        <taxon>eudicotyledons</taxon>
        <taxon>Gunneridae</taxon>
        <taxon>Pentapetalae</taxon>
        <taxon>asterids</taxon>
        <taxon>campanulids</taxon>
        <taxon>Asterales</taxon>
        <taxon>Asteraceae</taxon>
        <taxon>Asteroideae</taxon>
        <taxon>Heliantheae alliance</taxon>
        <taxon>Eupatorieae</taxon>
        <taxon>Mikania</taxon>
    </lineage>
</organism>
<proteinExistence type="predicted"/>
<reference evidence="2 3" key="1">
    <citation type="submission" date="2019-05" db="EMBL/GenBank/DDBJ databases">
        <title>Mikania micrantha, genome provides insights into the molecular mechanism of rapid growth.</title>
        <authorList>
            <person name="Liu B."/>
        </authorList>
    </citation>
    <scope>NUCLEOTIDE SEQUENCE [LARGE SCALE GENOMIC DNA]</scope>
    <source>
        <strain evidence="2">NLD-2019</strain>
        <tissue evidence="2">Leaf</tissue>
    </source>
</reference>
<dbReference type="EMBL" id="SZYD01000007">
    <property type="protein sequence ID" value="KAD5802333.1"/>
    <property type="molecule type" value="Genomic_DNA"/>
</dbReference>
<evidence type="ECO:0000313" key="3">
    <source>
        <dbReference type="Proteomes" id="UP000326396"/>
    </source>
</evidence>
<evidence type="ECO:0000256" key="1">
    <source>
        <dbReference type="SAM" id="MobiDB-lite"/>
    </source>
</evidence>
<accession>A0A5N6P1C8</accession>
<feature type="region of interest" description="Disordered" evidence="1">
    <location>
        <begin position="28"/>
        <end position="47"/>
    </location>
</feature>
<name>A0A5N6P1C8_9ASTR</name>
<keyword evidence="3" id="KW-1185">Reference proteome</keyword>
<evidence type="ECO:0000313" key="2">
    <source>
        <dbReference type="EMBL" id="KAD5802333.1"/>
    </source>
</evidence>